<sequence>MGAFSLTHAAKNDLRGIARFTEERWGRAQRRHYLKGLDEAFKMLADSPKLGNSCDYIEPGLRKYPFQSHVVFYDLLSDEAIQVVRVLHKSMDVHQAVFPA</sequence>
<keyword evidence="2" id="KW-1277">Toxin-antitoxin system</keyword>
<evidence type="ECO:0000313" key="4">
    <source>
        <dbReference type="EMBL" id="BAO43542.1"/>
    </source>
</evidence>
<protein>
    <recommendedName>
        <fullName evidence="3">Toxin</fullName>
    </recommendedName>
</protein>
<dbReference type="PIRSF" id="PIRSF029218">
    <property type="entry name" value="ParE"/>
    <property type="match status" value="1"/>
</dbReference>
<dbReference type="KEGG" id="tbn:TBH_C0603"/>
<keyword evidence="5" id="KW-1185">Reference proteome</keyword>
<dbReference type="InterPro" id="IPR007712">
    <property type="entry name" value="RelE/ParE_toxin"/>
</dbReference>
<dbReference type="AlphaFoldDB" id="A0A7U6GH57"/>
<evidence type="ECO:0000313" key="5">
    <source>
        <dbReference type="Proteomes" id="UP000031631"/>
    </source>
</evidence>
<dbReference type="RefSeq" id="WP_041065365.1">
    <property type="nucleotide sequence ID" value="NZ_AP012273.1"/>
</dbReference>
<dbReference type="InterPro" id="IPR035093">
    <property type="entry name" value="RelE/ParE_toxin_dom_sf"/>
</dbReference>
<reference evidence="4 5" key="1">
    <citation type="journal article" date="2014" name="PLoS ONE">
        <title>Physiological and genomic features of a novel sulfur-oxidizing gammaproteobacterium belonging to a previously uncultivated symbiotic lineage isolated from a hydrothermal vent.</title>
        <authorList>
            <person name="Nunoura T."/>
            <person name="Takaki Y."/>
            <person name="Kazama H."/>
            <person name="Kakuta J."/>
            <person name="Shimamura S."/>
            <person name="Makita H."/>
            <person name="Hirai M."/>
            <person name="Miyazaki M."/>
            <person name="Takai K."/>
        </authorList>
    </citation>
    <scope>NUCLEOTIDE SEQUENCE [LARGE SCALE GENOMIC DNA]</scope>
    <source>
        <strain evidence="4 5">Hiromi1</strain>
    </source>
</reference>
<dbReference type="Gene3D" id="3.30.2310.20">
    <property type="entry name" value="RelE-like"/>
    <property type="match status" value="1"/>
</dbReference>
<dbReference type="InterPro" id="IPR051803">
    <property type="entry name" value="TA_system_RelE-like_toxin"/>
</dbReference>
<comment type="similarity">
    <text evidence="1 3">Belongs to the RelE toxin family.</text>
</comment>
<dbReference type="PANTHER" id="PTHR33755:SF9">
    <property type="entry name" value="TOXIN PARE1"/>
    <property type="match status" value="1"/>
</dbReference>
<organism evidence="4 5">
    <name type="scientific">Thiolapillus brandeum</name>
    <dbReference type="NCBI Taxonomy" id="1076588"/>
    <lineage>
        <taxon>Bacteria</taxon>
        <taxon>Pseudomonadati</taxon>
        <taxon>Pseudomonadota</taxon>
        <taxon>Gammaproteobacteria</taxon>
        <taxon>Chromatiales</taxon>
        <taxon>Sedimenticolaceae</taxon>
        <taxon>Thiolapillus</taxon>
    </lineage>
</organism>
<dbReference type="PANTHER" id="PTHR33755">
    <property type="entry name" value="TOXIN PARE1-RELATED"/>
    <property type="match status" value="1"/>
</dbReference>
<name>A0A7U6GH57_9GAMM</name>
<proteinExistence type="inferred from homology"/>
<evidence type="ECO:0000256" key="1">
    <source>
        <dbReference type="ARBA" id="ARBA00006226"/>
    </source>
</evidence>
<dbReference type="Pfam" id="PF05016">
    <property type="entry name" value="ParE_toxin"/>
    <property type="match status" value="1"/>
</dbReference>
<dbReference type="InterPro" id="IPR028344">
    <property type="entry name" value="ParE1/4"/>
</dbReference>
<dbReference type="OrthoDB" id="516834at2"/>
<gene>
    <name evidence="4" type="ORF">TBH_C0603</name>
</gene>
<accession>A0A7U6GH57</accession>
<evidence type="ECO:0000256" key="2">
    <source>
        <dbReference type="ARBA" id="ARBA00022649"/>
    </source>
</evidence>
<dbReference type="EMBL" id="AP012273">
    <property type="protein sequence ID" value="BAO43542.1"/>
    <property type="molecule type" value="Genomic_DNA"/>
</dbReference>
<dbReference type="Proteomes" id="UP000031631">
    <property type="component" value="Chromosome"/>
</dbReference>
<evidence type="ECO:0000256" key="3">
    <source>
        <dbReference type="PIRNR" id="PIRNR029218"/>
    </source>
</evidence>